<name>A0A5S3XMJ8_9GAMM</name>
<reference evidence="4 5" key="1">
    <citation type="submission" date="2017-12" db="EMBL/GenBank/DDBJ databases">
        <authorList>
            <person name="Paulsen S."/>
            <person name="Gram L.K."/>
        </authorList>
    </citation>
    <scope>NUCLEOTIDE SEQUENCE [LARGE SCALE GENOMIC DNA]</scope>
    <source>
        <strain evidence="3 5">S2231</strain>
        <strain evidence="2 4">S2233</strain>
    </source>
</reference>
<feature type="chain" id="PRO_5024370495" evidence="1">
    <location>
        <begin position="22"/>
        <end position="112"/>
    </location>
</feature>
<protein>
    <submittedName>
        <fullName evidence="3">Uncharacterized protein</fullName>
    </submittedName>
</protein>
<dbReference type="EMBL" id="PNCK01000006">
    <property type="protein sequence ID" value="TMP46560.1"/>
    <property type="molecule type" value="Genomic_DNA"/>
</dbReference>
<gene>
    <name evidence="3" type="ORF">CWB96_13255</name>
    <name evidence="2" type="ORF">CWB97_01485</name>
</gene>
<evidence type="ECO:0000313" key="2">
    <source>
        <dbReference type="EMBL" id="TMP46560.1"/>
    </source>
</evidence>
<comment type="caution">
    <text evidence="3">The sequence shown here is derived from an EMBL/GenBank/DDBJ whole genome shotgun (WGS) entry which is preliminary data.</text>
</comment>
<keyword evidence="4" id="KW-1185">Reference proteome</keyword>
<feature type="signal peptide" evidence="1">
    <location>
        <begin position="1"/>
        <end position="21"/>
    </location>
</feature>
<proteinExistence type="predicted"/>
<dbReference type="OrthoDB" id="6311246at2"/>
<evidence type="ECO:0000256" key="1">
    <source>
        <dbReference type="SAM" id="SignalP"/>
    </source>
</evidence>
<sequence length="112" mass="12144">MNKLALLVGLSTLSLSMTASAAHWCEAYIDAVIPSASGITVVATSSYNGRSLDTLTKDYDDSNFGATYMRLLDAQKGRYVVRVYPVEGKGEEDGASCTDGSQDYLRTVFRPF</sequence>
<evidence type="ECO:0000313" key="3">
    <source>
        <dbReference type="EMBL" id="TMP57581.1"/>
    </source>
</evidence>
<reference evidence="4 5" key="2">
    <citation type="submission" date="2019-06" db="EMBL/GenBank/DDBJ databases">
        <title>Co-occurence of chitin degradation, pigmentation and bioactivity in marine Pseudoalteromonas.</title>
        <authorList>
            <person name="Sonnenschein E.C."/>
            <person name="Bech P.K."/>
        </authorList>
    </citation>
    <scope>NUCLEOTIDE SEQUENCE [LARGE SCALE GENOMIC DNA]</scope>
    <source>
        <strain evidence="5">S2231</strain>
        <strain evidence="4">S2233</strain>
    </source>
</reference>
<dbReference type="Proteomes" id="UP000307706">
    <property type="component" value="Unassembled WGS sequence"/>
</dbReference>
<reference evidence="3" key="3">
    <citation type="submission" date="2019-09" db="EMBL/GenBank/DDBJ databases">
        <title>Co-occurence of chitin degradation, pigmentation and bioactivity in marine Pseudoalteromonas.</title>
        <authorList>
            <person name="Sonnenschein E.C."/>
            <person name="Bech P.K."/>
        </authorList>
    </citation>
    <scope>NUCLEOTIDE SEQUENCE</scope>
    <source>
        <strain evidence="3">S2231</strain>
        <strain evidence="2">S2233</strain>
    </source>
</reference>
<organism evidence="3 5">
    <name type="scientific">Pseudoalteromonas citrea</name>
    <dbReference type="NCBI Taxonomy" id="43655"/>
    <lineage>
        <taxon>Bacteria</taxon>
        <taxon>Pseudomonadati</taxon>
        <taxon>Pseudomonadota</taxon>
        <taxon>Gammaproteobacteria</taxon>
        <taxon>Alteromonadales</taxon>
        <taxon>Pseudoalteromonadaceae</taxon>
        <taxon>Pseudoalteromonas</taxon>
    </lineage>
</organism>
<dbReference type="Proteomes" id="UP000305730">
    <property type="component" value="Unassembled WGS sequence"/>
</dbReference>
<evidence type="ECO:0000313" key="4">
    <source>
        <dbReference type="Proteomes" id="UP000305730"/>
    </source>
</evidence>
<dbReference type="RefSeq" id="WP_138594430.1">
    <property type="nucleotide sequence ID" value="NZ_PNCK01000006.1"/>
</dbReference>
<evidence type="ECO:0000313" key="5">
    <source>
        <dbReference type="Proteomes" id="UP000307706"/>
    </source>
</evidence>
<dbReference type="AlphaFoldDB" id="A0A5S3XMJ8"/>
<accession>A0A5S3XMJ8</accession>
<keyword evidence="1" id="KW-0732">Signal</keyword>
<dbReference type="EMBL" id="PNCL01000068">
    <property type="protein sequence ID" value="TMP57581.1"/>
    <property type="molecule type" value="Genomic_DNA"/>
</dbReference>